<proteinExistence type="inferred from homology"/>
<feature type="transmembrane region" description="Helical" evidence="13">
    <location>
        <begin position="106"/>
        <end position="127"/>
    </location>
</feature>
<dbReference type="PANTHER" id="PTHR10978">
    <property type="entry name" value="SUCCINATE DEHYDROGENASE CYTOCHROME B560 SUBUNIT"/>
    <property type="match status" value="1"/>
</dbReference>
<keyword evidence="8 13" id="KW-1133">Transmembrane helix</keyword>
<protein>
    <recommendedName>
        <fullName evidence="4">Succinate dehydrogenase cytochrome b556 subunit</fullName>
    </recommendedName>
</protein>
<comment type="function">
    <text evidence="1">Membrane-anchoring subunit of succinate dehydrogenase (SDH).</text>
</comment>
<dbReference type="PROSITE" id="PS01001">
    <property type="entry name" value="SDH_CYT_2"/>
    <property type="match status" value="1"/>
</dbReference>
<sequence>MAINTNRPTSPHLQVYRLPLTGIISITHRITGVMLSAGLILFVYVISALAGGADSYAAMQAVMNLWLLKLVCWGFVYALFFHLCHGVRHLIWDAGSSFDLDTLNRYAVIELVASLVLTSITLAWGAYGH</sequence>
<evidence type="ECO:0000256" key="5">
    <source>
        <dbReference type="ARBA" id="ARBA00022617"/>
    </source>
</evidence>
<evidence type="ECO:0000256" key="9">
    <source>
        <dbReference type="ARBA" id="ARBA00023004"/>
    </source>
</evidence>
<dbReference type="PROSITE" id="PS01000">
    <property type="entry name" value="SDH_CYT_1"/>
    <property type="match status" value="1"/>
</dbReference>
<dbReference type="OrthoDB" id="9799441at2"/>
<dbReference type="GO" id="GO:0046872">
    <property type="term" value="F:metal ion binding"/>
    <property type="evidence" value="ECO:0007669"/>
    <property type="project" value="UniProtKB-KW"/>
</dbReference>
<evidence type="ECO:0000313" key="14">
    <source>
        <dbReference type="EMBL" id="PPK73296.1"/>
    </source>
</evidence>
<keyword evidence="10 13" id="KW-0472">Membrane</keyword>
<dbReference type="InterPro" id="IPR000701">
    <property type="entry name" value="SuccDH_FuR_B_TM-su"/>
</dbReference>
<dbReference type="GO" id="GO:0016020">
    <property type="term" value="C:membrane"/>
    <property type="evidence" value="ECO:0007669"/>
    <property type="project" value="UniProtKB-SubCell"/>
</dbReference>
<dbReference type="EMBL" id="PTIY01000002">
    <property type="protein sequence ID" value="PPK73296.1"/>
    <property type="molecule type" value="Genomic_DNA"/>
</dbReference>
<dbReference type="NCBIfam" id="TIGR02970">
    <property type="entry name" value="succ_dehyd_cytB"/>
    <property type="match status" value="1"/>
</dbReference>
<comment type="subcellular location">
    <subcellularLocation>
        <location evidence="2">Membrane</location>
        <topology evidence="2">Multi-pass membrane protein</topology>
    </subcellularLocation>
</comment>
<dbReference type="PANTHER" id="PTHR10978:SF5">
    <property type="entry name" value="SUCCINATE DEHYDROGENASE CYTOCHROME B560 SUBUNIT, MITOCHONDRIAL"/>
    <property type="match status" value="1"/>
</dbReference>
<evidence type="ECO:0000256" key="8">
    <source>
        <dbReference type="ARBA" id="ARBA00022989"/>
    </source>
</evidence>
<feature type="transmembrane region" description="Helical" evidence="13">
    <location>
        <begin position="65"/>
        <end position="85"/>
    </location>
</feature>
<evidence type="ECO:0000256" key="2">
    <source>
        <dbReference type="ARBA" id="ARBA00004141"/>
    </source>
</evidence>
<keyword evidence="15" id="KW-1185">Reference proteome</keyword>
<dbReference type="RefSeq" id="WP_104422550.1">
    <property type="nucleotide sequence ID" value="NZ_PTIY01000002.1"/>
</dbReference>
<comment type="similarity">
    <text evidence="3">Belongs to the cytochrome b560 family.</text>
</comment>
<dbReference type="Proteomes" id="UP000238071">
    <property type="component" value="Unassembled WGS sequence"/>
</dbReference>
<evidence type="ECO:0000256" key="6">
    <source>
        <dbReference type="ARBA" id="ARBA00022692"/>
    </source>
</evidence>
<reference evidence="14 15" key="1">
    <citation type="submission" date="2018-02" db="EMBL/GenBank/DDBJ databases">
        <title>Subsurface microbial communities from deep shales in Ohio and West Virginia, USA.</title>
        <authorList>
            <person name="Wrighton K."/>
        </authorList>
    </citation>
    <scope>NUCLEOTIDE SEQUENCE [LARGE SCALE GENOMIC DNA]</scope>
    <source>
        <strain evidence="14 15">OWC-G53F</strain>
    </source>
</reference>
<evidence type="ECO:0000256" key="1">
    <source>
        <dbReference type="ARBA" id="ARBA00004050"/>
    </source>
</evidence>
<evidence type="ECO:0000256" key="10">
    <source>
        <dbReference type="ARBA" id="ARBA00023136"/>
    </source>
</evidence>
<dbReference type="AlphaFoldDB" id="A0A2S6H7C4"/>
<evidence type="ECO:0000256" key="3">
    <source>
        <dbReference type="ARBA" id="ARBA00007244"/>
    </source>
</evidence>
<accession>A0A2S6H7C4</accession>
<evidence type="ECO:0000313" key="15">
    <source>
        <dbReference type="Proteomes" id="UP000238071"/>
    </source>
</evidence>
<evidence type="ECO:0000256" key="4">
    <source>
        <dbReference type="ARBA" id="ARBA00020076"/>
    </source>
</evidence>
<evidence type="ECO:0000256" key="13">
    <source>
        <dbReference type="SAM" id="Phobius"/>
    </source>
</evidence>
<keyword evidence="7 12" id="KW-0479">Metal-binding</keyword>
<organism evidence="14 15">
    <name type="scientific">Methylobacter tundripaludum</name>
    <dbReference type="NCBI Taxonomy" id="173365"/>
    <lineage>
        <taxon>Bacteria</taxon>
        <taxon>Pseudomonadati</taxon>
        <taxon>Pseudomonadota</taxon>
        <taxon>Gammaproteobacteria</taxon>
        <taxon>Methylococcales</taxon>
        <taxon>Methylococcaceae</taxon>
        <taxon>Methylobacter</taxon>
    </lineage>
</organism>
<feature type="binding site" description="axial binding residue" evidence="12">
    <location>
        <position position="82"/>
    </location>
    <ligand>
        <name>heme</name>
        <dbReference type="ChEBI" id="CHEBI:30413"/>
        <note>ligand shared with second transmembrane subunit</note>
    </ligand>
    <ligandPart>
        <name>Fe</name>
        <dbReference type="ChEBI" id="CHEBI:18248"/>
    </ligandPart>
</feature>
<feature type="transmembrane region" description="Helical" evidence="13">
    <location>
        <begin position="33"/>
        <end position="53"/>
    </location>
</feature>
<name>A0A2S6H7C4_9GAMM</name>
<evidence type="ECO:0000256" key="7">
    <source>
        <dbReference type="ARBA" id="ARBA00022723"/>
    </source>
</evidence>
<comment type="caution">
    <text evidence="14">The sequence shown here is derived from an EMBL/GenBank/DDBJ whole genome shotgun (WGS) entry which is preliminary data.</text>
</comment>
<keyword evidence="9 12" id="KW-0408">Iron</keyword>
<keyword evidence="5 12" id="KW-0349">Heme</keyword>
<dbReference type="CDD" id="cd03499">
    <property type="entry name" value="SQR_TypeC_SdhC"/>
    <property type="match status" value="1"/>
</dbReference>
<dbReference type="GO" id="GO:0006099">
    <property type="term" value="P:tricarboxylic acid cycle"/>
    <property type="evidence" value="ECO:0007669"/>
    <property type="project" value="InterPro"/>
</dbReference>
<keyword evidence="6 13" id="KW-0812">Transmembrane</keyword>
<dbReference type="Gene3D" id="1.20.1300.10">
    <property type="entry name" value="Fumarate reductase/succinate dehydrogenase, transmembrane subunit"/>
    <property type="match status" value="1"/>
</dbReference>
<comment type="subunit">
    <text evidence="11">Part of an enzyme complex containing four subunits: a flavoprotein, an iron-sulfur protein, plus two membrane-anchoring proteins, SdhC and SdhD. The complex can form homotrimers.</text>
</comment>
<dbReference type="GO" id="GO:0009055">
    <property type="term" value="F:electron transfer activity"/>
    <property type="evidence" value="ECO:0007669"/>
    <property type="project" value="InterPro"/>
</dbReference>
<dbReference type="Pfam" id="PF01127">
    <property type="entry name" value="Sdh_cyt"/>
    <property type="match status" value="1"/>
</dbReference>
<dbReference type="InterPro" id="IPR018495">
    <property type="entry name" value="Succ_DH_cyt_bsu_CS"/>
</dbReference>
<dbReference type="InterPro" id="IPR034804">
    <property type="entry name" value="SQR/QFR_C/D"/>
</dbReference>
<dbReference type="SUPFAM" id="SSF81343">
    <property type="entry name" value="Fumarate reductase respiratory complex transmembrane subunits"/>
    <property type="match status" value="1"/>
</dbReference>
<dbReference type="InterPro" id="IPR014314">
    <property type="entry name" value="Succ_DH_cytb556"/>
</dbReference>
<gene>
    <name evidence="14" type="ORF">B0F88_102276</name>
</gene>
<evidence type="ECO:0000256" key="11">
    <source>
        <dbReference type="ARBA" id="ARBA00025912"/>
    </source>
</evidence>
<dbReference type="PIRSF" id="PIRSF000178">
    <property type="entry name" value="SDH_cyt_b560"/>
    <property type="match status" value="1"/>
</dbReference>
<comment type="cofactor">
    <cofactor evidence="12">
        <name>heme</name>
        <dbReference type="ChEBI" id="CHEBI:30413"/>
    </cofactor>
    <text evidence="12">The heme is bound between the two transmembrane subunits.</text>
</comment>
<evidence type="ECO:0000256" key="12">
    <source>
        <dbReference type="PIRSR" id="PIRSR000178-1"/>
    </source>
</evidence>